<protein>
    <submittedName>
        <fullName evidence="1">Uncharacterized protein</fullName>
    </submittedName>
</protein>
<dbReference type="EMBL" id="FWXZ01000006">
    <property type="protein sequence ID" value="SMC78809.1"/>
    <property type="molecule type" value="Genomic_DNA"/>
</dbReference>
<sequence>MKKLLALLFALILVCSIVATCVAGCSYHVPTYHSTYTSYYTRPRWTNCANNPYNHAHTQSCKDTIKVYLCRTCGYSYTTTTTTVLSETCPCAH</sequence>
<accession>A0AC61PNT1</accession>
<proteinExistence type="predicted"/>
<evidence type="ECO:0000313" key="2">
    <source>
        <dbReference type="Proteomes" id="UP000192328"/>
    </source>
</evidence>
<organism evidence="1 2">
    <name type="scientific">Aristaeella lactis</name>
    <dbReference type="NCBI Taxonomy" id="3046383"/>
    <lineage>
        <taxon>Bacteria</taxon>
        <taxon>Bacillati</taxon>
        <taxon>Bacillota</taxon>
        <taxon>Clostridia</taxon>
        <taxon>Eubacteriales</taxon>
        <taxon>Aristaeellaceae</taxon>
        <taxon>Aristaeella</taxon>
    </lineage>
</organism>
<comment type="caution">
    <text evidence="1">The sequence shown here is derived from an EMBL/GenBank/DDBJ whole genome shotgun (WGS) entry which is preliminary data.</text>
</comment>
<reference evidence="1" key="1">
    <citation type="submission" date="2017-04" db="EMBL/GenBank/DDBJ databases">
        <authorList>
            <person name="Varghese N."/>
            <person name="Submissions S."/>
        </authorList>
    </citation>
    <scope>NUCLEOTIDE SEQUENCE</scope>
    <source>
        <strain evidence="1">WTE2008</strain>
    </source>
</reference>
<name>A0AC61PNT1_9FIRM</name>
<dbReference type="Proteomes" id="UP000192328">
    <property type="component" value="Unassembled WGS sequence"/>
</dbReference>
<evidence type="ECO:0000313" key="1">
    <source>
        <dbReference type="EMBL" id="SMC78809.1"/>
    </source>
</evidence>
<gene>
    <name evidence="1" type="ORF">SAMN06297397_2487</name>
</gene>
<keyword evidence="2" id="KW-1185">Reference proteome</keyword>